<geneLocation type="chloroplast" evidence="1"/>
<accession>A0A6B9JEM7</accession>
<protein>
    <submittedName>
        <fullName evidence="1">Photosystem II protein I</fullName>
    </submittedName>
</protein>
<name>A0A6B9JEM7_9ERIC</name>
<keyword evidence="1" id="KW-0934">Plastid</keyword>
<dbReference type="EMBL" id="MK820035">
    <property type="protein sequence ID" value="QGZ20301.1"/>
    <property type="molecule type" value="Genomic_DNA"/>
</dbReference>
<organism evidence="1">
    <name type="scientific">Camellia weiningensis</name>
    <dbReference type="NCBI Taxonomy" id="542758"/>
    <lineage>
        <taxon>Eukaryota</taxon>
        <taxon>Viridiplantae</taxon>
        <taxon>Streptophyta</taxon>
        <taxon>Embryophyta</taxon>
        <taxon>Tracheophyta</taxon>
        <taxon>Spermatophyta</taxon>
        <taxon>Magnoliopsida</taxon>
        <taxon>eudicotyledons</taxon>
        <taxon>Gunneridae</taxon>
        <taxon>Pentapetalae</taxon>
        <taxon>asterids</taxon>
        <taxon>Ericales</taxon>
        <taxon>Theaceae</taxon>
        <taxon>Camellia</taxon>
    </lineage>
</organism>
<reference evidence="1" key="1">
    <citation type="submission" date="2019-04" db="EMBL/GenBank/DDBJ databases">
        <authorList>
            <consortium name="None"/>
            <person name="Guo Q."/>
            <person name="Li H."/>
        </authorList>
    </citation>
    <scope>NUCLEOTIDE SEQUENCE</scope>
</reference>
<evidence type="ECO:0000313" key="1">
    <source>
        <dbReference type="EMBL" id="QGZ20301.1"/>
    </source>
</evidence>
<reference evidence="1" key="2">
    <citation type="submission" date="2020-01" db="EMBL/GenBank/DDBJ databases">
        <title>The complete chloroplast genome of Camellia Weiningensis.</title>
        <authorList>
            <person name="Guo Q."/>
            <person name="Li H."/>
        </authorList>
    </citation>
    <scope>NUCLEOTIDE SEQUENCE</scope>
</reference>
<sequence>MYSLFFFPKNLEIV</sequence>
<gene>
    <name evidence="1" type="primary">psbI</name>
</gene>
<proteinExistence type="predicted"/>
<keyword evidence="1" id="KW-0150">Chloroplast</keyword>